<evidence type="ECO:0000313" key="5">
    <source>
        <dbReference type="EMBL" id="MTH47216.1"/>
    </source>
</evidence>
<gene>
    <name evidence="5" type="primary">rluE</name>
    <name evidence="5" type="ORF">GJV78_13300</name>
</gene>
<comment type="similarity">
    <text evidence="1 3">Belongs to the pseudouridine synthase RsuA family.</text>
</comment>
<protein>
    <recommendedName>
        <fullName evidence="3">Pseudouridine synthase</fullName>
        <ecNumber evidence="3">5.4.99.-</ecNumber>
    </recommendedName>
</protein>
<sequence length="221" mass="25382">MRQLIQSENTMQKTSFRNHRVDRFSPRQVAKRKRQNLSKRVVLFNKPYDVLPQFTDEAGRRTLKDFIPVHGVYAAGRLDRDSEGLLVLTNDGALQARLTQPGKRTGKIYYVQVEGVPTPEALEALRGGVTLNDGPTLPAGAERVAEPEWLWPRNPPIRERKSIPTCWLKITLYEGRNRQVRRMTAHVGYPTLRLIRYSMGDYTLDGLGNAEWRELTAEKNR</sequence>
<dbReference type="InterPro" id="IPR020103">
    <property type="entry name" value="PsdUridine_synth_cat_dom_sf"/>
</dbReference>
<organism evidence="5 6">
    <name type="scientific">Intestinirhabdus alba</name>
    <dbReference type="NCBI Taxonomy" id="2899544"/>
    <lineage>
        <taxon>Bacteria</taxon>
        <taxon>Pseudomonadati</taxon>
        <taxon>Pseudomonadota</taxon>
        <taxon>Gammaproteobacteria</taxon>
        <taxon>Enterobacterales</taxon>
        <taxon>Enterobacteriaceae</taxon>
        <taxon>Intestinirhabdus</taxon>
    </lineage>
</organism>
<dbReference type="OrthoDB" id="9807213at2"/>
<dbReference type="GO" id="GO:0001522">
    <property type="term" value="P:pseudouridine synthesis"/>
    <property type="evidence" value="ECO:0007669"/>
    <property type="project" value="InterPro"/>
</dbReference>
<dbReference type="InterPro" id="IPR000748">
    <property type="entry name" value="PsdUridine_synth_RsuA/RluB/E/F"/>
</dbReference>
<keyword evidence="6" id="KW-1185">Reference proteome</keyword>
<dbReference type="Proteomes" id="UP000477739">
    <property type="component" value="Unassembled WGS sequence"/>
</dbReference>
<dbReference type="Pfam" id="PF00849">
    <property type="entry name" value="PseudoU_synth_2"/>
    <property type="match status" value="1"/>
</dbReference>
<dbReference type="FunFam" id="3.30.70.1560:FF:000003">
    <property type="entry name" value="Pseudouridine synthase"/>
    <property type="match status" value="1"/>
</dbReference>
<dbReference type="GO" id="GO:0003723">
    <property type="term" value="F:RNA binding"/>
    <property type="evidence" value="ECO:0007669"/>
    <property type="project" value="InterPro"/>
</dbReference>
<evidence type="ECO:0000256" key="1">
    <source>
        <dbReference type="ARBA" id="ARBA00008348"/>
    </source>
</evidence>
<dbReference type="PANTHER" id="PTHR47683">
    <property type="entry name" value="PSEUDOURIDINE SYNTHASE FAMILY PROTEIN-RELATED"/>
    <property type="match status" value="1"/>
</dbReference>
<dbReference type="PROSITE" id="PS01149">
    <property type="entry name" value="PSI_RSU"/>
    <property type="match status" value="1"/>
</dbReference>
<dbReference type="CDD" id="cd02566">
    <property type="entry name" value="PseudoU_synth_RluE"/>
    <property type="match status" value="1"/>
</dbReference>
<keyword evidence="2 3" id="KW-0413">Isomerase</keyword>
<dbReference type="EMBL" id="WMJZ01000017">
    <property type="protein sequence ID" value="MTH47216.1"/>
    <property type="molecule type" value="Genomic_DNA"/>
</dbReference>
<evidence type="ECO:0000256" key="3">
    <source>
        <dbReference type="RuleBase" id="RU003887"/>
    </source>
</evidence>
<name>A0A6L6INV3_9ENTR</name>
<dbReference type="PANTHER" id="PTHR47683:SF2">
    <property type="entry name" value="RNA-BINDING S4 DOMAIN-CONTAINING PROTEIN"/>
    <property type="match status" value="1"/>
</dbReference>
<dbReference type="InterPro" id="IPR050343">
    <property type="entry name" value="RsuA_PseudoU_synthase"/>
</dbReference>
<dbReference type="InterPro" id="IPR018496">
    <property type="entry name" value="PsdUridine_synth_RsuA/RluB_CS"/>
</dbReference>
<dbReference type="GO" id="GO:0140098">
    <property type="term" value="F:catalytic activity, acting on RNA"/>
    <property type="evidence" value="ECO:0007669"/>
    <property type="project" value="UniProtKB-ARBA"/>
</dbReference>
<comment type="caution">
    <text evidence="5">The sequence shown here is derived from an EMBL/GenBank/DDBJ whole genome shotgun (WGS) entry which is preliminary data.</text>
</comment>
<dbReference type="AlphaFoldDB" id="A0A6L6INV3"/>
<dbReference type="Gene3D" id="3.30.70.580">
    <property type="entry name" value="Pseudouridine synthase I, catalytic domain, N-terminal subdomain"/>
    <property type="match status" value="1"/>
</dbReference>
<dbReference type="NCBIfam" id="NF008487">
    <property type="entry name" value="PRK11394.1"/>
    <property type="match status" value="1"/>
</dbReference>
<dbReference type="InterPro" id="IPR006145">
    <property type="entry name" value="PsdUridine_synth_RsuA/RluA"/>
</dbReference>
<evidence type="ECO:0000256" key="2">
    <source>
        <dbReference type="ARBA" id="ARBA00023235"/>
    </source>
</evidence>
<dbReference type="NCBIfam" id="TIGR00093">
    <property type="entry name" value="pseudouridine synthase"/>
    <property type="match status" value="1"/>
</dbReference>
<dbReference type="Gene3D" id="3.30.70.1560">
    <property type="entry name" value="Alpha-L RNA-binding motif"/>
    <property type="match status" value="1"/>
</dbReference>
<dbReference type="SUPFAM" id="SSF55120">
    <property type="entry name" value="Pseudouridine synthase"/>
    <property type="match status" value="1"/>
</dbReference>
<dbReference type="InterPro" id="IPR042092">
    <property type="entry name" value="PsdUridine_s_RsuA/RluB/E/F_cat"/>
</dbReference>
<accession>A0A6L6INV3</accession>
<dbReference type="EC" id="5.4.99.-" evidence="3"/>
<dbReference type="GO" id="GO:0006364">
    <property type="term" value="P:rRNA processing"/>
    <property type="evidence" value="ECO:0007669"/>
    <property type="project" value="UniProtKB-ARBA"/>
</dbReference>
<feature type="domain" description="Pseudouridine synthase RsuA/RluA-like" evidence="4">
    <location>
        <begin position="41"/>
        <end position="186"/>
    </location>
</feature>
<evidence type="ECO:0000259" key="4">
    <source>
        <dbReference type="Pfam" id="PF00849"/>
    </source>
</evidence>
<reference evidence="5 6" key="1">
    <citation type="submission" date="2019-11" db="EMBL/GenBank/DDBJ databases">
        <title>Escherichia alba sp. nov. isolated from the gut of plastic-eating superworms Zophobas atratus.</title>
        <authorList>
            <person name="Yang Y."/>
        </authorList>
    </citation>
    <scope>NUCLEOTIDE SEQUENCE [LARGE SCALE GENOMIC DNA]</scope>
    <source>
        <strain evidence="6">BIT-B35</strain>
    </source>
</reference>
<evidence type="ECO:0000313" key="6">
    <source>
        <dbReference type="Proteomes" id="UP000477739"/>
    </source>
</evidence>
<dbReference type="GO" id="GO:0009982">
    <property type="term" value="F:pseudouridine synthase activity"/>
    <property type="evidence" value="ECO:0007669"/>
    <property type="project" value="InterPro"/>
</dbReference>
<proteinExistence type="inferred from homology"/>
<dbReference type="RefSeq" id="WP_155108816.1">
    <property type="nucleotide sequence ID" value="NZ_WMJZ01000017.1"/>
</dbReference>
<dbReference type="InterPro" id="IPR020094">
    <property type="entry name" value="TruA/RsuA/RluB/E/F_N"/>
</dbReference>